<dbReference type="GO" id="GO:0008270">
    <property type="term" value="F:zinc ion binding"/>
    <property type="evidence" value="ECO:0007669"/>
    <property type="project" value="UniProtKB-KW"/>
</dbReference>
<feature type="domain" description="RING-type" evidence="3">
    <location>
        <begin position="339"/>
        <end position="378"/>
    </location>
</feature>
<dbReference type="InterPro" id="IPR013083">
    <property type="entry name" value="Znf_RING/FYVE/PHD"/>
</dbReference>
<evidence type="ECO:0000256" key="2">
    <source>
        <dbReference type="SAM" id="MobiDB-lite"/>
    </source>
</evidence>
<keyword evidence="1" id="KW-0479">Metal-binding</keyword>
<protein>
    <recommendedName>
        <fullName evidence="3">RING-type domain-containing protein</fullName>
    </recommendedName>
</protein>
<evidence type="ECO:0000259" key="3">
    <source>
        <dbReference type="PROSITE" id="PS50089"/>
    </source>
</evidence>
<name>A0A2A9NSS0_9AGAR</name>
<evidence type="ECO:0000256" key="1">
    <source>
        <dbReference type="PROSITE-ProRule" id="PRU00175"/>
    </source>
</evidence>
<dbReference type="Pfam" id="PF15926">
    <property type="entry name" value="RNF220"/>
    <property type="match status" value="1"/>
</dbReference>
<dbReference type="InterPro" id="IPR001841">
    <property type="entry name" value="Znf_RING"/>
</dbReference>
<evidence type="ECO:0000313" key="4">
    <source>
        <dbReference type="EMBL" id="PFH51317.1"/>
    </source>
</evidence>
<feature type="region of interest" description="Disordered" evidence="2">
    <location>
        <begin position="271"/>
        <end position="291"/>
    </location>
</feature>
<dbReference type="GO" id="GO:0061630">
    <property type="term" value="F:ubiquitin protein ligase activity"/>
    <property type="evidence" value="ECO:0007669"/>
    <property type="project" value="TreeGrafter"/>
</dbReference>
<evidence type="ECO:0000313" key="5">
    <source>
        <dbReference type="Proteomes" id="UP000242287"/>
    </source>
</evidence>
<dbReference type="EMBL" id="KZ301989">
    <property type="protein sequence ID" value="PFH51317.1"/>
    <property type="molecule type" value="Genomic_DNA"/>
</dbReference>
<feature type="compositionally biased region" description="Polar residues" evidence="2">
    <location>
        <begin position="276"/>
        <end position="291"/>
    </location>
</feature>
<proteinExistence type="predicted"/>
<dbReference type="AlphaFoldDB" id="A0A2A9NSS0"/>
<dbReference type="OrthoDB" id="6270329at2759"/>
<dbReference type="PANTHER" id="PTHR13459">
    <property type="entry name" value="E3 UBIQUITIN-PROTEIN LIGASE RNF220 ISOFORM X1"/>
    <property type="match status" value="1"/>
</dbReference>
<keyword evidence="5" id="KW-1185">Reference proteome</keyword>
<keyword evidence="1" id="KW-0863">Zinc-finger</keyword>
<dbReference type="GO" id="GO:0016567">
    <property type="term" value="P:protein ubiquitination"/>
    <property type="evidence" value="ECO:0007669"/>
    <property type="project" value="TreeGrafter"/>
</dbReference>
<dbReference type="PROSITE" id="PS50089">
    <property type="entry name" value="ZF_RING_2"/>
    <property type="match status" value="1"/>
</dbReference>
<sequence>MRKSQFQHQHGKSVSKRAEVRVCPVCDESIPLRLLAKHALLEDERLSSIIQHIGSTEPLEPSDDMDGHYLNYVSSSEKATKLVQTIKRHRKQRHSHLRDLYREFDDEMPQAGTSRDPNSHGQTTSEIQCPVCLTMVHGDEDVVDAHIDACLADRLRREDEAQARALEEERAWESSTGPTEAVGHVGDVTGTGFHTRNPDDQDVDDDIDIDGDDQAVYGEAQFTEGDVISLTKHMHAPDEDIHVEIEGEIEDDTQATRKTLHELVAEGKVVRRRSPSSEGADQSVTNMNRTMSSEDMDKVDLVITSARNKKDRGALITALENKIQLLESMHVASSSTLSCRICLDPYTEPTVSTGCWHTCCQECWLRCLGSTKLCPICKRITNATDLRRIYL</sequence>
<dbReference type="Proteomes" id="UP000242287">
    <property type="component" value="Unassembled WGS sequence"/>
</dbReference>
<accession>A0A2A9NSS0</accession>
<gene>
    <name evidence="4" type="ORF">AMATHDRAFT_75041</name>
</gene>
<reference evidence="4 5" key="1">
    <citation type="submission" date="2014-02" db="EMBL/GenBank/DDBJ databases">
        <title>Transposable element dynamics among asymbiotic and ectomycorrhizal Amanita fungi.</title>
        <authorList>
            <consortium name="DOE Joint Genome Institute"/>
            <person name="Hess J."/>
            <person name="Skrede I."/>
            <person name="Wolfe B."/>
            <person name="LaButti K."/>
            <person name="Ohm R.A."/>
            <person name="Grigoriev I.V."/>
            <person name="Pringle A."/>
        </authorList>
    </citation>
    <scope>NUCLEOTIDE SEQUENCE [LARGE SCALE GENOMIC DNA]</scope>
    <source>
        <strain evidence="4 5">SKay4041</strain>
    </source>
</reference>
<dbReference type="InterPro" id="IPR052443">
    <property type="entry name" value="E3_ubiq-ligase_RNF220-like"/>
</dbReference>
<dbReference type="SUPFAM" id="SSF57850">
    <property type="entry name" value="RING/U-box"/>
    <property type="match status" value="1"/>
</dbReference>
<dbReference type="Pfam" id="PF13923">
    <property type="entry name" value="zf-C3HC4_2"/>
    <property type="match status" value="1"/>
</dbReference>
<keyword evidence="1" id="KW-0862">Zinc</keyword>
<dbReference type="Gene3D" id="3.30.40.10">
    <property type="entry name" value="Zinc/RING finger domain, C3HC4 (zinc finger)"/>
    <property type="match status" value="1"/>
</dbReference>
<dbReference type="PANTHER" id="PTHR13459:SF1">
    <property type="entry name" value="E3 UBIQUITIN-PROTEIN LIGASE RNF220 ISOFORM X1"/>
    <property type="match status" value="1"/>
</dbReference>
<organism evidence="4 5">
    <name type="scientific">Amanita thiersii Skay4041</name>
    <dbReference type="NCBI Taxonomy" id="703135"/>
    <lineage>
        <taxon>Eukaryota</taxon>
        <taxon>Fungi</taxon>
        <taxon>Dikarya</taxon>
        <taxon>Basidiomycota</taxon>
        <taxon>Agaricomycotina</taxon>
        <taxon>Agaricomycetes</taxon>
        <taxon>Agaricomycetidae</taxon>
        <taxon>Agaricales</taxon>
        <taxon>Pluteineae</taxon>
        <taxon>Amanitaceae</taxon>
        <taxon>Amanita</taxon>
    </lineage>
</organism>
<dbReference type="STRING" id="703135.A0A2A9NSS0"/>
<dbReference type="InterPro" id="IPR031824">
    <property type="entry name" value="RNF220_mid"/>
</dbReference>